<dbReference type="InterPro" id="IPR036390">
    <property type="entry name" value="WH_DNA-bd_sf"/>
</dbReference>
<dbReference type="SUPFAM" id="SSF46785">
    <property type="entry name" value="Winged helix' DNA-binding domain"/>
    <property type="match status" value="1"/>
</dbReference>
<keyword evidence="3" id="KW-1185">Reference proteome</keyword>
<organism evidence="2 3">
    <name type="scientific">Blastococcus xanthinilyticus</name>
    <dbReference type="NCBI Taxonomy" id="1564164"/>
    <lineage>
        <taxon>Bacteria</taxon>
        <taxon>Bacillati</taxon>
        <taxon>Actinomycetota</taxon>
        <taxon>Actinomycetes</taxon>
        <taxon>Geodermatophilales</taxon>
        <taxon>Geodermatophilaceae</taxon>
        <taxon>Blastococcus</taxon>
    </lineage>
</organism>
<protein>
    <submittedName>
        <fullName evidence="2">DNA-binding MarR family transcriptional regulator</fullName>
    </submittedName>
</protein>
<dbReference type="InterPro" id="IPR036388">
    <property type="entry name" value="WH-like_DNA-bd_sf"/>
</dbReference>
<name>A0A5S5CUQ0_9ACTN</name>
<dbReference type="PROSITE" id="PS50995">
    <property type="entry name" value="HTH_MARR_2"/>
    <property type="match status" value="1"/>
</dbReference>
<dbReference type="InterPro" id="IPR000835">
    <property type="entry name" value="HTH_MarR-typ"/>
</dbReference>
<comment type="caution">
    <text evidence="2">The sequence shown here is derived from an EMBL/GenBank/DDBJ whole genome shotgun (WGS) entry which is preliminary data.</text>
</comment>
<dbReference type="PRINTS" id="PR00598">
    <property type="entry name" value="HTHMARR"/>
</dbReference>
<feature type="domain" description="HTH marR-type" evidence="1">
    <location>
        <begin position="13"/>
        <end position="148"/>
    </location>
</feature>
<keyword evidence="2" id="KW-0238">DNA-binding</keyword>
<reference evidence="2 3" key="1">
    <citation type="submission" date="2019-07" db="EMBL/GenBank/DDBJ databases">
        <title>Genomic Encyclopedia of Archaeal and Bacterial Type Strains, Phase II (KMG-II): from individual species to whole genera.</title>
        <authorList>
            <person name="Goeker M."/>
        </authorList>
    </citation>
    <scope>NUCLEOTIDE SEQUENCE [LARGE SCALE GENOMIC DNA]</scope>
    <source>
        <strain evidence="2 3">DSM 46842</strain>
    </source>
</reference>
<dbReference type="EMBL" id="VNHW01000006">
    <property type="protein sequence ID" value="TYP87500.1"/>
    <property type="molecule type" value="Genomic_DNA"/>
</dbReference>
<gene>
    <name evidence="2" type="ORF">BD833_10688</name>
</gene>
<dbReference type="Gene3D" id="1.10.10.10">
    <property type="entry name" value="Winged helix-like DNA-binding domain superfamily/Winged helix DNA-binding domain"/>
    <property type="match status" value="1"/>
</dbReference>
<dbReference type="PANTHER" id="PTHR33164">
    <property type="entry name" value="TRANSCRIPTIONAL REGULATOR, MARR FAMILY"/>
    <property type="match status" value="1"/>
</dbReference>
<dbReference type="GO" id="GO:0003700">
    <property type="term" value="F:DNA-binding transcription factor activity"/>
    <property type="evidence" value="ECO:0007669"/>
    <property type="project" value="InterPro"/>
</dbReference>
<dbReference type="AlphaFoldDB" id="A0A5S5CUQ0"/>
<dbReference type="Proteomes" id="UP000322499">
    <property type="component" value="Unassembled WGS sequence"/>
</dbReference>
<dbReference type="SMART" id="SM00347">
    <property type="entry name" value="HTH_MARR"/>
    <property type="match status" value="1"/>
</dbReference>
<dbReference type="GO" id="GO:0003677">
    <property type="term" value="F:DNA binding"/>
    <property type="evidence" value="ECO:0007669"/>
    <property type="project" value="UniProtKB-KW"/>
</dbReference>
<accession>A0A5S5CUQ0</accession>
<dbReference type="InterPro" id="IPR039422">
    <property type="entry name" value="MarR/SlyA-like"/>
</dbReference>
<dbReference type="Pfam" id="PF12802">
    <property type="entry name" value="MarR_2"/>
    <property type="match status" value="1"/>
</dbReference>
<proteinExistence type="predicted"/>
<dbReference type="PANTHER" id="PTHR33164:SF43">
    <property type="entry name" value="HTH-TYPE TRANSCRIPTIONAL REPRESSOR YETL"/>
    <property type="match status" value="1"/>
</dbReference>
<evidence type="ECO:0000313" key="2">
    <source>
        <dbReference type="EMBL" id="TYP87500.1"/>
    </source>
</evidence>
<dbReference type="GO" id="GO:0006950">
    <property type="term" value="P:response to stress"/>
    <property type="evidence" value="ECO:0007669"/>
    <property type="project" value="TreeGrafter"/>
</dbReference>
<sequence length="165" mass="18022">MHSSDAPEGASPPDKLWSLVTWLVGHVYVDSRRLVTDAFGNSTSRTDLAVLAGLAEYGPVSQAVLGRRLGMNLGDMVAVLKRLEAQAWVTRREDPQDRRRHTIAITDDGAAALDRLEERALAAQAELLEPLSPPQREQLVTLLQTIVGHHRDYRRPEGGASGTPA</sequence>
<evidence type="ECO:0000313" key="3">
    <source>
        <dbReference type="Proteomes" id="UP000322499"/>
    </source>
</evidence>
<evidence type="ECO:0000259" key="1">
    <source>
        <dbReference type="PROSITE" id="PS50995"/>
    </source>
</evidence>